<proteinExistence type="predicted"/>
<dbReference type="EMBL" id="MVHG01000013">
    <property type="protein sequence ID" value="ORA17740.1"/>
    <property type="molecule type" value="Genomic_DNA"/>
</dbReference>
<keyword evidence="2" id="KW-1185">Reference proteome</keyword>
<dbReference type="RefSeq" id="WP_083064065.1">
    <property type="nucleotide sequence ID" value="NZ_MVHG01000013.1"/>
</dbReference>
<dbReference type="Proteomes" id="UP000192707">
    <property type="component" value="Unassembled WGS sequence"/>
</dbReference>
<organism evidence="1 2">
    <name type="scientific">Mycobacterium arosiense ATCC BAA-1401 = DSM 45069</name>
    <dbReference type="NCBI Taxonomy" id="1265311"/>
    <lineage>
        <taxon>Bacteria</taxon>
        <taxon>Bacillati</taxon>
        <taxon>Actinomycetota</taxon>
        <taxon>Actinomycetes</taxon>
        <taxon>Mycobacteriales</taxon>
        <taxon>Mycobacteriaceae</taxon>
        <taxon>Mycobacterium</taxon>
        <taxon>Mycobacterium avium complex (MAC)</taxon>
    </lineage>
</organism>
<dbReference type="CDD" id="cd02440">
    <property type="entry name" value="AdoMet_MTases"/>
    <property type="match status" value="1"/>
</dbReference>
<dbReference type="SUPFAM" id="SSF53335">
    <property type="entry name" value="S-adenosyl-L-methionine-dependent methyltransferases"/>
    <property type="match status" value="1"/>
</dbReference>
<sequence>MNRRLAGGFSAAAPPVHVLLAWQLRLWMFNHPAVGGHYVLTQTRRLLAVAGAHKQHISQIRSEFTTNTAHATFSGLWFDVHLVPWCLTFQRAFSRKDPLRILEIGSFEGRSTLFLLTYFPKAQVTTVDTWAGAADEAGRADFGGIEARFDANLAPFANRLTKRNGSATHILPRLLDEHQEFDLVYVDASHYADDVLTDSITAWRMLRTDGVLIFDDLNWFDYPTLRDNPAWAINTFLDFHAGGHRILSVTPWQLTLQKK</sequence>
<protein>
    <recommendedName>
        <fullName evidence="3">Methyltransferase</fullName>
    </recommendedName>
</protein>
<dbReference type="Gene3D" id="3.40.50.150">
    <property type="entry name" value="Vaccinia Virus protein VP39"/>
    <property type="match status" value="1"/>
</dbReference>
<dbReference type="AlphaFoldDB" id="A0A1W9ZKS0"/>
<name>A0A1W9ZKS0_MYCAI</name>
<dbReference type="OrthoDB" id="292252at2"/>
<dbReference type="InterPro" id="IPR029063">
    <property type="entry name" value="SAM-dependent_MTases_sf"/>
</dbReference>
<gene>
    <name evidence="1" type="ORF">BST14_08545</name>
</gene>
<evidence type="ECO:0000313" key="1">
    <source>
        <dbReference type="EMBL" id="ORA17740.1"/>
    </source>
</evidence>
<reference evidence="1 2" key="1">
    <citation type="submission" date="2016-12" db="EMBL/GenBank/DDBJ databases">
        <title>The new phylogeny of genus Mycobacterium.</title>
        <authorList>
            <person name="Tortoli E."/>
            <person name="Trovato A."/>
            <person name="Cirillo D.M."/>
        </authorList>
    </citation>
    <scope>NUCLEOTIDE SEQUENCE [LARGE SCALE GENOMIC DNA]</scope>
    <source>
        <strain evidence="1 2">DSM 45069</strain>
    </source>
</reference>
<evidence type="ECO:0000313" key="2">
    <source>
        <dbReference type="Proteomes" id="UP000192707"/>
    </source>
</evidence>
<accession>A0A1W9ZKS0</accession>
<evidence type="ECO:0008006" key="3">
    <source>
        <dbReference type="Google" id="ProtNLM"/>
    </source>
</evidence>
<dbReference type="Pfam" id="PF13578">
    <property type="entry name" value="Methyltransf_24"/>
    <property type="match status" value="1"/>
</dbReference>
<comment type="caution">
    <text evidence="1">The sequence shown here is derived from an EMBL/GenBank/DDBJ whole genome shotgun (WGS) entry which is preliminary data.</text>
</comment>